<dbReference type="InterPro" id="IPR036305">
    <property type="entry name" value="RGS_sf"/>
</dbReference>
<dbReference type="CDD" id="cd08708">
    <property type="entry name" value="RGS_FLBA"/>
    <property type="match status" value="1"/>
</dbReference>
<accession>A0A9P5HEC4</accession>
<dbReference type="Gene3D" id="1.10.10.10">
    <property type="entry name" value="Winged helix-like DNA-binding domain superfamily/Winged helix DNA-binding domain"/>
    <property type="match status" value="2"/>
</dbReference>
<organism evidence="5 6">
    <name type="scientific">Cylindrodendrum hubeiense</name>
    <dbReference type="NCBI Taxonomy" id="595255"/>
    <lineage>
        <taxon>Eukaryota</taxon>
        <taxon>Fungi</taxon>
        <taxon>Dikarya</taxon>
        <taxon>Ascomycota</taxon>
        <taxon>Pezizomycotina</taxon>
        <taxon>Sordariomycetes</taxon>
        <taxon>Hypocreomycetidae</taxon>
        <taxon>Hypocreales</taxon>
        <taxon>Nectriaceae</taxon>
        <taxon>Cylindrodendrum</taxon>
    </lineage>
</organism>
<evidence type="ECO:0000313" key="6">
    <source>
        <dbReference type="Proteomes" id="UP000722485"/>
    </source>
</evidence>
<comment type="caution">
    <text evidence="5">The sequence shown here is derived from an EMBL/GenBank/DDBJ whole genome shotgun (WGS) entry which is preliminary data.</text>
</comment>
<dbReference type="OrthoDB" id="196547at2759"/>
<dbReference type="InterPro" id="IPR058855">
    <property type="entry name" value="RGS1/SST2-like_Fungal-DR"/>
</dbReference>
<feature type="compositionally biased region" description="Polar residues" evidence="2">
    <location>
        <begin position="317"/>
        <end position="334"/>
    </location>
</feature>
<name>A0A9P5HEC4_9HYPO</name>
<dbReference type="SUPFAM" id="SSF48097">
    <property type="entry name" value="Regulator of G-protein signaling, RGS"/>
    <property type="match status" value="1"/>
</dbReference>
<dbReference type="Gene3D" id="1.10.167.10">
    <property type="entry name" value="Regulator of G-protein Signalling 4, domain 2"/>
    <property type="match status" value="1"/>
</dbReference>
<feature type="domain" description="DEP" evidence="4">
    <location>
        <begin position="206"/>
        <end position="296"/>
    </location>
</feature>
<protein>
    <submittedName>
        <fullName evidence="5">Uncharacterized protein</fullName>
    </submittedName>
</protein>
<dbReference type="Pfam" id="PF25889">
    <property type="entry name" value="WHD_Fungal_DR"/>
    <property type="match status" value="1"/>
</dbReference>
<reference evidence="5" key="1">
    <citation type="submission" date="2020-03" db="EMBL/GenBank/DDBJ databases">
        <title>Draft Genome Sequence of Cylindrodendrum hubeiense.</title>
        <authorList>
            <person name="Buettner E."/>
            <person name="Kellner H."/>
        </authorList>
    </citation>
    <scope>NUCLEOTIDE SEQUENCE</scope>
    <source>
        <strain evidence="5">IHI 201604</strain>
    </source>
</reference>
<dbReference type="InterPro" id="IPR044926">
    <property type="entry name" value="RGS_subdomain_2"/>
</dbReference>
<dbReference type="GO" id="GO:0035556">
    <property type="term" value="P:intracellular signal transduction"/>
    <property type="evidence" value="ECO:0007669"/>
    <property type="project" value="InterPro"/>
</dbReference>
<dbReference type="InterPro" id="IPR000591">
    <property type="entry name" value="DEP_dom"/>
</dbReference>
<evidence type="ECO:0000256" key="2">
    <source>
        <dbReference type="SAM" id="MobiDB-lite"/>
    </source>
</evidence>
<dbReference type="Pfam" id="PF00615">
    <property type="entry name" value="RGS"/>
    <property type="match status" value="1"/>
</dbReference>
<dbReference type="InterPro" id="IPR036390">
    <property type="entry name" value="WH_DNA-bd_sf"/>
</dbReference>
<dbReference type="Proteomes" id="UP000722485">
    <property type="component" value="Unassembled WGS sequence"/>
</dbReference>
<dbReference type="EMBL" id="JAANBB010000071">
    <property type="protein sequence ID" value="KAF7551826.1"/>
    <property type="molecule type" value="Genomic_DNA"/>
</dbReference>
<evidence type="ECO:0000259" key="3">
    <source>
        <dbReference type="PROSITE" id="PS50132"/>
    </source>
</evidence>
<dbReference type="InterPro" id="IPR036388">
    <property type="entry name" value="WH-like_DNA-bd_sf"/>
</dbReference>
<dbReference type="SMART" id="SM00315">
    <property type="entry name" value="RGS"/>
    <property type="match status" value="1"/>
</dbReference>
<sequence>MPGNRVNQSSSRLLRTTDDDRQLSRDLTDLFSTLIVSLLPLSSRRVRFAKVENTFLFEDAIHNLGNLKLRQSNSMPDPEDSSRTVVSTSTTIFAMSRHMAISQCQRFVDAHLIESADGKHEPEFLLKGVWKLTSKGISVMNEFCSKNGIEQEQLGELLSFITNPLVTLERDPVTDKLLLDQGTIEIIFRRLIGAGGPGKKSPMGSTESSRDFKGVTGIERKLNGRLYVDTYSGDVIADWLLDHATAMDIREAVDAASLFVHFDLIQPIVQDRAYLSQDARYNLFQPTPNAVYALSQRGQDLVENSSSGRCSSDGKSEGSSQHSKHSNVTDSNSQRLEKILADPTLRMLFRENLQETHCEENLAFHQEANTFIRQCKSNSRKLKQADSSSIDSAKELLAQSYIIFNTFLAPGSPRELNLNHQLRKTLADRMTNAQARDATIADTLHEVTSLFESAQTSVFKLMATDSVPKFLHSPKAEYQLAQAGRVNAIKLIKLRRGASSGVVSHTGARVTLRVDQQVPLVVHTRLVGNLLRHAARLKYNHATD</sequence>
<proteinExistence type="predicted"/>
<evidence type="ECO:0000313" key="5">
    <source>
        <dbReference type="EMBL" id="KAF7551826.1"/>
    </source>
</evidence>
<dbReference type="PANTHER" id="PTHR10845">
    <property type="entry name" value="REGULATOR OF G PROTEIN SIGNALING"/>
    <property type="match status" value="1"/>
</dbReference>
<feature type="region of interest" description="Disordered" evidence="2">
    <location>
        <begin position="302"/>
        <end position="335"/>
    </location>
</feature>
<dbReference type="SMART" id="SM00049">
    <property type="entry name" value="DEP"/>
    <property type="match status" value="2"/>
</dbReference>
<keyword evidence="6" id="KW-1185">Reference proteome</keyword>
<evidence type="ECO:0000256" key="1">
    <source>
        <dbReference type="ARBA" id="ARBA00022700"/>
    </source>
</evidence>
<gene>
    <name evidence="5" type="ORF">G7Z17_g4763</name>
</gene>
<keyword evidence="1" id="KW-0734">Signal transduction inhibitor</keyword>
<evidence type="ECO:0000259" key="4">
    <source>
        <dbReference type="PROSITE" id="PS50186"/>
    </source>
</evidence>
<dbReference type="PROSITE" id="PS50132">
    <property type="entry name" value="RGS"/>
    <property type="match status" value="1"/>
</dbReference>
<dbReference type="PANTHER" id="PTHR10845:SF192">
    <property type="entry name" value="DOUBLE HIT, ISOFORM B"/>
    <property type="match status" value="1"/>
</dbReference>
<dbReference type="InterPro" id="IPR016137">
    <property type="entry name" value="RGS"/>
</dbReference>
<dbReference type="SUPFAM" id="SSF46785">
    <property type="entry name" value="Winged helix' DNA-binding domain"/>
    <property type="match status" value="1"/>
</dbReference>
<dbReference type="GO" id="GO:0009968">
    <property type="term" value="P:negative regulation of signal transduction"/>
    <property type="evidence" value="ECO:0007669"/>
    <property type="project" value="UniProtKB-KW"/>
</dbReference>
<feature type="domain" description="RGS" evidence="3">
    <location>
        <begin position="335"/>
        <end position="473"/>
    </location>
</feature>
<dbReference type="AlphaFoldDB" id="A0A9P5HEC4"/>
<dbReference type="PROSITE" id="PS50186">
    <property type="entry name" value="DEP"/>
    <property type="match status" value="1"/>
</dbReference>
<dbReference type="PRINTS" id="PR01301">
    <property type="entry name" value="RGSPROTEIN"/>
</dbReference>